<evidence type="ECO:0000256" key="6">
    <source>
        <dbReference type="ARBA" id="ARBA00022892"/>
    </source>
</evidence>
<dbReference type="CDD" id="cd09254">
    <property type="entry name" value="AP_delta-COPI_MHD"/>
    <property type="match status" value="1"/>
</dbReference>
<dbReference type="Pfam" id="PF00928">
    <property type="entry name" value="Adap_comp_sub"/>
    <property type="match status" value="1"/>
</dbReference>
<dbReference type="SUPFAM" id="SSF64356">
    <property type="entry name" value="SNARE-like"/>
    <property type="match status" value="1"/>
</dbReference>
<reference evidence="14 15" key="1">
    <citation type="journal article" date="2016" name="Proc. Natl. Acad. Sci. U.S.A.">
        <title>Comparative genomics of biotechnologically important yeasts.</title>
        <authorList>
            <person name="Riley R."/>
            <person name="Haridas S."/>
            <person name="Wolfe K.H."/>
            <person name="Lopes M.R."/>
            <person name="Hittinger C.T."/>
            <person name="Goeker M."/>
            <person name="Salamov A.A."/>
            <person name="Wisecaver J.H."/>
            <person name="Long T.M."/>
            <person name="Calvey C.H."/>
            <person name="Aerts A.L."/>
            <person name="Barry K.W."/>
            <person name="Choi C."/>
            <person name="Clum A."/>
            <person name="Coughlan A.Y."/>
            <person name="Deshpande S."/>
            <person name="Douglass A.P."/>
            <person name="Hanson S.J."/>
            <person name="Klenk H.-P."/>
            <person name="LaButti K.M."/>
            <person name="Lapidus A."/>
            <person name="Lindquist E.A."/>
            <person name="Lipzen A.M."/>
            <person name="Meier-Kolthoff J.P."/>
            <person name="Ohm R.A."/>
            <person name="Otillar R.P."/>
            <person name="Pangilinan J.L."/>
            <person name="Peng Y."/>
            <person name="Rokas A."/>
            <person name="Rosa C.A."/>
            <person name="Scheuner C."/>
            <person name="Sibirny A.A."/>
            <person name="Slot J.C."/>
            <person name="Stielow J.B."/>
            <person name="Sun H."/>
            <person name="Kurtzman C.P."/>
            <person name="Blackwell M."/>
            <person name="Grigoriev I.V."/>
            <person name="Jeffries T.W."/>
        </authorList>
    </citation>
    <scope>NUCLEOTIDE SEQUENCE [LARGE SCALE GENOMIC DNA]</scope>
    <source>
        <strain evidence="14 15">DSM 6958</strain>
    </source>
</reference>
<evidence type="ECO:0000256" key="2">
    <source>
        <dbReference type="ARBA" id="ARBA00010516"/>
    </source>
</evidence>
<feature type="compositionally biased region" description="Low complexity" evidence="12">
    <location>
        <begin position="266"/>
        <end position="279"/>
    </location>
</feature>
<comment type="subcellular location">
    <subcellularLocation>
        <location evidence="11">Cytoplasm</location>
    </subcellularLocation>
    <subcellularLocation>
        <location evidence="1 11">Golgi apparatus membrane</location>
        <topology evidence="1 11">Peripheral membrane protein</topology>
        <orientation evidence="1 11">Cytoplasmic side</orientation>
    </subcellularLocation>
    <subcellularLocation>
        <location evidence="11">Cytoplasmic vesicle</location>
        <location evidence="11">COPI-coated vesicle membrane</location>
        <topology evidence="11">Peripheral membrane protein</topology>
        <orientation evidence="11">Cytoplasmic side</orientation>
    </subcellularLocation>
</comment>
<dbReference type="GO" id="GO:0006888">
    <property type="term" value="P:endoplasmic reticulum to Golgi vesicle-mediated transport"/>
    <property type="evidence" value="ECO:0007669"/>
    <property type="project" value="TreeGrafter"/>
</dbReference>
<dbReference type="GO" id="GO:0030126">
    <property type="term" value="C:COPI vesicle coat"/>
    <property type="evidence" value="ECO:0007669"/>
    <property type="project" value="UniProtKB-UniRule"/>
</dbReference>
<dbReference type="PANTHER" id="PTHR10121">
    <property type="entry name" value="COATOMER SUBUNIT DELTA"/>
    <property type="match status" value="1"/>
</dbReference>
<sequence length="557" mass="61229">MVVLAASICTRGGRAIISRQFRDLHKDRVAQLLASFPKLTSSGTQHTTVEDEHVRYVYQPLEELYIVLITSRQSNILQTIDTLRLLVQIVTSIVRVVDEKEVLNQAFELLSAFDEVITLGYRENLSLSQISTFLEMESHEEKIQEIIERNKELEATEERKRRAKQLELQRKELSKRGGANGSIGSHSGGFGSNSGGFGNNSGAPSYQPPMASPENTRGPAYNELSVSKPKAPLSGKGLKLGKSKTSSAFDNIRSEIGISDESPLMSQSAQSSSQISQQQNTYNSAPTTSYNAPRSQATSQSQSSFENDGIHIAINETVSGELGREGGVLSAELKGDLQLRIADPELTKVQILVDTADNALAVQYKTHPNVDKNLFTKSKSIGLKDPSRGFPSNNQQIGVLRWKGVAKDDDMANQYIPVSFSCWFSASDSGFFDVTIEYELNETFQGKLTDVTILIPLMSSNVHVNSDNADQAWNQYDDSIEWVISEISPDNNSGSFEFAAEAEAEEEFYPMSVKFGVVSETTLCGVNILDIVSAVDNHESIPFTKEVSINGENITLE</sequence>
<evidence type="ECO:0000313" key="14">
    <source>
        <dbReference type="EMBL" id="ODQ65998.1"/>
    </source>
</evidence>
<evidence type="ECO:0000256" key="4">
    <source>
        <dbReference type="ARBA" id="ARBA00022448"/>
    </source>
</evidence>
<evidence type="ECO:0000256" key="3">
    <source>
        <dbReference type="ARBA" id="ARBA00011775"/>
    </source>
</evidence>
<comment type="subunit">
    <text evidence="3 11">Oligomeric complex that consists of at least the alpha, beta, beta', gamma, delta, epsilon and zeta subunits.</text>
</comment>
<dbReference type="InterPro" id="IPR027059">
    <property type="entry name" value="Coatomer_dsu"/>
</dbReference>
<dbReference type="OrthoDB" id="10266042at2759"/>
<evidence type="ECO:0000313" key="15">
    <source>
        <dbReference type="Proteomes" id="UP000095009"/>
    </source>
</evidence>
<keyword evidence="9 11" id="KW-0472">Membrane</keyword>
<dbReference type="InterPro" id="IPR036168">
    <property type="entry name" value="AP2_Mu_C_sf"/>
</dbReference>
<dbReference type="GO" id="GO:0015031">
    <property type="term" value="P:protein transport"/>
    <property type="evidence" value="ECO:0007669"/>
    <property type="project" value="UniProtKB-KW"/>
</dbReference>
<dbReference type="InterPro" id="IPR028565">
    <property type="entry name" value="MHD"/>
</dbReference>
<keyword evidence="4 11" id="KW-0813">Transport</keyword>
<evidence type="ECO:0000256" key="10">
    <source>
        <dbReference type="ARBA" id="ARBA00023329"/>
    </source>
</evidence>
<name>A0A1E3PKZ4_9ASCO</name>
<keyword evidence="5 11" id="KW-0963">Cytoplasm</keyword>
<evidence type="ECO:0000256" key="7">
    <source>
        <dbReference type="ARBA" id="ARBA00022927"/>
    </source>
</evidence>
<evidence type="ECO:0000256" key="5">
    <source>
        <dbReference type="ARBA" id="ARBA00022490"/>
    </source>
</evidence>
<evidence type="ECO:0000256" key="12">
    <source>
        <dbReference type="SAM" id="MobiDB-lite"/>
    </source>
</evidence>
<dbReference type="SUPFAM" id="SSF49447">
    <property type="entry name" value="Second domain of Mu2 adaptin subunit (ap50) of ap2 adaptor"/>
    <property type="match status" value="1"/>
</dbReference>
<dbReference type="EMBL" id="KV454409">
    <property type="protein sequence ID" value="ODQ65998.1"/>
    <property type="molecule type" value="Genomic_DNA"/>
</dbReference>
<dbReference type="AlphaFoldDB" id="A0A1E3PKZ4"/>
<feature type="region of interest" description="Disordered" evidence="12">
    <location>
        <begin position="169"/>
        <end position="304"/>
    </location>
</feature>
<dbReference type="STRING" id="857566.A0A1E3PKZ4"/>
<dbReference type="CDD" id="cd14830">
    <property type="entry name" value="Delta_COP_N"/>
    <property type="match status" value="1"/>
</dbReference>
<comment type="similarity">
    <text evidence="2 11">Belongs to the adaptor complexes medium subunit family. Delta-COP subfamily.</text>
</comment>
<dbReference type="GO" id="GO:0006890">
    <property type="term" value="P:retrograde vesicle-mediated transport, Golgi to endoplasmic reticulum"/>
    <property type="evidence" value="ECO:0007669"/>
    <property type="project" value="UniProtKB-UniRule"/>
</dbReference>
<proteinExistence type="inferred from homology"/>
<protein>
    <recommendedName>
        <fullName evidence="11">Coatomer subunit delta</fullName>
    </recommendedName>
</protein>
<gene>
    <name evidence="14" type="ORF">NADFUDRAFT_82884</name>
</gene>
<evidence type="ECO:0000256" key="1">
    <source>
        <dbReference type="ARBA" id="ARBA00004255"/>
    </source>
</evidence>
<keyword evidence="15" id="KW-1185">Reference proteome</keyword>
<dbReference type="PROSITE" id="PS51072">
    <property type="entry name" value="MHD"/>
    <property type="match status" value="1"/>
</dbReference>
<feature type="compositionally biased region" description="Polar residues" evidence="12">
    <location>
        <begin position="280"/>
        <end position="304"/>
    </location>
</feature>
<accession>A0A1E3PKZ4</accession>
<dbReference type="InterPro" id="IPR022775">
    <property type="entry name" value="AP_mu_sigma_su"/>
</dbReference>
<keyword evidence="10" id="KW-0968">Cytoplasmic vesicle</keyword>
<organism evidence="14 15">
    <name type="scientific">Nadsonia fulvescens var. elongata DSM 6958</name>
    <dbReference type="NCBI Taxonomy" id="857566"/>
    <lineage>
        <taxon>Eukaryota</taxon>
        <taxon>Fungi</taxon>
        <taxon>Dikarya</taxon>
        <taxon>Ascomycota</taxon>
        <taxon>Saccharomycotina</taxon>
        <taxon>Dipodascomycetes</taxon>
        <taxon>Dipodascales</taxon>
        <taxon>Dipodascales incertae sedis</taxon>
        <taxon>Nadsonia</taxon>
    </lineage>
</organism>
<evidence type="ECO:0000259" key="13">
    <source>
        <dbReference type="PROSITE" id="PS51072"/>
    </source>
</evidence>
<keyword evidence="6 11" id="KW-0931">ER-Golgi transport</keyword>
<dbReference type="InterPro" id="IPR011012">
    <property type="entry name" value="Longin-like_dom_sf"/>
</dbReference>
<dbReference type="Gene3D" id="2.60.40.1170">
    <property type="entry name" value="Mu homology domain, subdomain B"/>
    <property type="match status" value="2"/>
</dbReference>
<evidence type="ECO:0000256" key="11">
    <source>
        <dbReference type="RuleBase" id="RU366052"/>
    </source>
</evidence>
<keyword evidence="8 11" id="KW-0333">Golgi apparatus</keyword>
<dbReference type="FunFam" id="3.30.450.60:FF:000003">
    <property type="entry name" value="Coatomer subunit delta"/>
    <property type="match status" value="1"/>
</dbReference>
<dbReference type="Pfam" id="PF01217">
    <property type="entry name" value="Clat_adaptor_s"/>
    <property type="match status" value="1"/>
</dbReference>
<dbReference type="Gene3D" id="3.30.450.60">
    <property type="match status" value="1"/>
</dbReference>
<dbReference type="PANTHER" id="PTHR10121:SF0">
    <property type="entry name" value="COATOMER SUBUNIT DELTA"/>
    <property type="match status" value="1"/>
</dbReference>
<feature type="compositionally biased region" description="Gly residues" evidence="12">
    <location>
        <begin position="178"/>
        <end position="199"/>
    </location>
</feature>
<evidence type="ECO:0000256" key="9">
    <source>
        <dbReference type="ARBA" id="ARBA00023136"/>
    </source>
</evidence>
<keyword evidence="7 11" id="KW-0653">Protein transport</keyword>
<feature type="domain" description="MHD" evidence="13">
    <location>
        <begin position="307"/>
        <end position="557"/>
    </location>
</feature>
<comment type="function">
    <text evidence="11">The coatomer is a cytosolic protein complex that binds to dilysine motifs and reversibly associates with Golgi non-clathrin-coated vesicles, which further mediate biosynthetic protein transport from the ER, via the Golgi up to the trans Golgi network.</text>
</comment>
<dbReference type="Proteomes" id="UP000095009">
    <property type="component" value="Unassembled WGS sequence"/>
</dbReference>
<dbReference type="GO" id="GO:0000139">
    <property type="term" value="C:Golgi membrane"/>
    <property type="evidence" value="ECO:0007669"/>
    <property type="project" value="UniProtKB-SubCell"/>
</dbReference>
<evidence type="ECO:0000256" key="8">
    <source>
        <dbReference type="ARBA" id="ARBA00023034"/>
    </source>
</evidence>
<dbReference type="GO" id="GO:0051645">
    <property type="term" value="P:Golgi localization"/>
    <property type="evidence" value="ECO:0007669"/>
    <property type="project" value="TreeGrafter"/>
</dbReference>